<comment type="caution">
    <text evidence="1">The sequence shown here is derived from an EMBL/GenBank/DDBJ whole genome shotgun (WGS) entry which is preliminary data.</text>
</comment>
<evidence type="ECO:0000313" key="2">
    <source>
        <dbReference type="Proteomes" id="UP000729701"/>
    </source>
</evidence>
<gene>
    <name evidence="1" type="ORF">KME60_18880</name>
</gene>
<sequence>MERLKILDLSFYDPEISNSSQVQGGALATGLATSFGASITVNIAPAGFSIVNTPTGPQILATAGGSASLAAAGIAVGAVADNGFVNVFASTFVKTA</sequence>
<dbReference type="Proteomes" id="UP000729701">
    <property type="component" value="Unassembled WGS sequence"/>
</dbReference>
<evidence type="ECO:0000313" key="1">
    <source>
        <dbReference type="EMBL" id="MBW4669421.1"/>
    </source>
</evidence>
<reference evidence="1" key="2">
    <citation type="journal article" date="2022" name="Microbiol. Resour. Announc.">
        <title>Metagenome Sequencing to Explore Phylogenomics of Terrestrial Cyanobacteria.</title>
        <authorList>
            <person name="Ward R.D."/>
            <person name="Stajich J.E."/>
            <person name="Johansen J.R."/>
            <person name="Huntemann M."/>
            <person name="Clum A."/>
            <person name="Foster B."/>
            <person name="Foster B."/>
            <person name="Roux S."/>
            <person name="Palaniappan K."/>
            <person name="Varghese N."/>
            <person name="Mukherjee S."/>
            <person name="Reddy T.B.K."/>
            <person name="Daum C."/>
            <person name="Copeland A."/>
            <person name="Chen I.A."/>
            <person name="Ivanova N.N."/>
            <person name="Kyrpides N.C."/>
            <person name="Shapiro N."/>
            <person name="Eloe-Fadrosh E.A."/>
            <person name="Pietrasiak N."/>
        </authorList>
    </citation>
    <scope>NUCLEOTIDE SEQUENCE</scope>
    <source>
        <strain evidence="1">GSE-NOS-MK-12-04C</strain>
    </source>
</reference>
<accession>A0A951QPU4</accession>
<name>A0A951QPU4_9CYAN</name>
<protein>
    <submittedName>
        <fullName evidence="1">Uncharacterized protein</fullName>
    </submittedName>
</protein>
<proteinExistence type="predicted"/>
<reference evidence="1" key="1">
    <citation type="submission" date="2021-05" db="EMBL/GenBank/DDBJ databases">
        <authorList>
            <person name="Pietrasiak N."/>
            <person name="Ward R."/>
            <person name="Stajich J.E."/>
            <person name="Kurbessoian T."/>
        </authorList>
    </citation>
    <scope>NUCLEOTIDE SEQUENCE</scope>
    <source>
        <strain evidence="1">GSE-NOS-MK-12-04C</strain>
    </source>
</reference>
<dbReference type="AlphaFoldDB" id="A0A951QPU4"/>
<organism evidence="1 2">
    <name type="scientific">Cyanomargarita calcarea GSE-NOS-MK-12-04C</name>
    <dbReference type="NCBI Taxonomy" id="2839659"/>
    <lineage>
        <taxon>Bacteria</taxon>
        <taxon>Bacillati</taxon>
        <taxon>Cyanobacteriota</taxon>
        <taxon>Cyanophyceae</taxon>
        <taxon>Nostocales</taxon>
        <taxon>Cyanomargaritaceae</taxon>
        <taxon>Cyanomargarita</taxon>
    </lineage>
</organism>
<dbReference type="EMBL" id="JAHHGZ010000020">
    <property type="protein sequence ID" value="MBW4669421.1"/>
    <property type="molecule type" value="Genomic_DNA"/>
</dbReference>